<dbReference type="GO" id="GO:0004845">
    <property type="term" value="F:uracil phosphoribosyltransferase activity"/>
    <property type="evidence" value="ECO:0007669"/>
    <property type="project" value="UniProtKB-UniRule"/>
</dbReference>
<evidence type="ECO:0000313" key="7">
    <source>
        <dbReference type="EMBL" id="QIG43486.1"/>
    </source>
</evidence>
<organism evidence="7 8">
    <name type="scientific">Nocardioides anomalus</name>
    <dbReference type="NCBI Taxonomy" id="2712223"/>
    <lineage>
        <taxon>Bacteria</taxon>
        <taxon>Bacillati</taxon>
        <taxon>Actinomycetota</taxon>
        <taxon>Actinomycetes</taxon>
        <taxon>Propionibacteriales</taxon>
        <taxon>Nocardioidaceae</taxon>
        <taxon>Nocardioides</taxon>
    </lineage>
</organism>
<dbReference type="KEGG" id="nano:G5V58_12555"/>
<evidence type="ECO:0000256" key="1">
    <source>
        <dbReference type="ARBA" id="ARBA00005565"/>
    </source>
</evidence>
<comment type="similarity">
    <text evidence="1 4">Belongs to the purine/pyrimidine phosphoribosyltransferase family. PyrR subfamily.</text>
</comment>
<evidence type="ECO:0000256" key="5">
    <source>
        <dbReference type="SAM" id="MobiDB-lite"/>
    </source>
</evidence>
<dbReference type="HAMAP" id="MF_01219">
    <property type="entry name" value="PyrR"/>
    <property type="match status" value="1"/>
</dbReference>
<dbReference type="NCBIfam" id="NF003549">
    <property type="entry name" value="PRK05205.1-5"/>
    <property type="match status" value="1"/>
</dbReference>
<sequence>MCAQQQPDPPADPTSGPPTEAGGRTVLDDRDVARALTRISHEILERNKGAHDLVLLGIPSRGVPLARRVAERIAAVEGYDVPVGSLDVTMYRDDLRLKPARALLPTEIPPGGVDGKVVVLVDDVLFSGRTIRAALDALNDVGRPSAVRLAVLVDRGHRELPIRADFVGKNLPTSLVERVRLRIAEIDGVDDVVIQGEGSDG</sequence>
<evidence type="ECO:0000256" key="2">
    <source>
        <dbReference type="ARBA" id="ARBA00023015"/>
    </source>
</evidence>
<feature type="short sequence motif" description="PRPP-binding" evidence="4">
    <location>
        <begin position="118"/>
        <end position="130"/>
    </location>
</feature>
<evidence type="ECO:0000256" key="3">
    <source>
        <dbReference type="ARBA" id="ARBA00023163"/>
    </source>
</evidence>
<dbReference type="AlphaFoldDB" id="A0A6G6WE54"/>
<feature type="region of interest" description="Disordered" evidence="5">
    <location>
        <begin position="1"/>
        <end position="25"/>
    </location>
</feature>
<evidence type="ECO:0000313" key="8">
    <source>
        <dbReference type="Proteomes" id="UP000502996"/>
    </source>
</evidence>
<dbReference type="EC" id="2.4.2.9" evidence="4"/>
<accession>A0A6G6WE54</accession>
<protein>
    <recommendedName>
        <fullName evidence="4">Bifunctional protein PyrR</fullName>
    </recommendedName>
    <domain>
        <recommendedName>
            <fullName evidence="4">Pyrimidine operon regulatory protein</fullName>
        </recommendedName>
    </domain>
    <domain>
        <recommendedName>
            <fullName evidence="4">Uracil phosphoribosyltransferase</fullName>
            <shortName evidence="4">UPRTase</shortName>
            <ecNumber evidence="4">2.4.2.9</ecNumber>
        </recommendedName>
    </domain>
</protein>
<dbReference type="InterPro" id="IPR029057">
    <property type="entry name" value="PRTase-like"/>
</dbReference>
<feature type="domain" description="Phosphoribosyltransferase" evidence="6">
    <location>
        <begin position="27"/>
        <end position="167"/>
    </location>
</feature>
<feature type="compositionally biased region" description="Pro residues" evidence="5">
    <location>
        <begin position="7"/>
        <end position="16"/>
    </location>
</feature>
<name>A0A6G6WE54_9ACTN</name>
<reference evidence="7 8" key="1">
    <citation type="submission" date="2020-02" db="EMBL/GenBank/DDBJ databases">
        <title>Full genome sequence of Nocardioides sp. R-3366.</title>
        <authorList>
            <person name="Im W.-T."/>
        </authorList>
    </citation>
    <scope>NUCLEOTIDE SEQUENCE [LARGE SCALE GENOMIC DNA]</scope>
    <source>
        <strain evidence="7 8">R-3366</strain>
    </source>
</reference>
<evidence type="ECO:0000259" key="6">
    <source>
        <dbReference type="Pfam" id="PF00156"/>
    </source>
</evidence>
<comment type="catalytic activity">
    <reaction evidence="4">
        <text>UMP + diphosphate = 5-phospho-alpha-D-ribose 1-diphosphate + uracil</text>
        <dbReference type="Rhea" id="RHEA:13017"/>
        <dbReference type="ChEBI" id="CHEBI:17568"/>
        <dbReference type="ChEBI" id="CHEBI:33019"/>
        <dbReference type="ChEBI" id="CHEBI:57865"/>
        <dbReference type="ChEBI" id="CHEBI:58017"/>
        <dbReference type="EC" id="2.4.2.9"/>
    </reaction>
</comment>
<dbReference type="RefSeq" id="WP_165233101.1">
    <property type="nucleotide sequence ID" value="NZ_CP049257.1"/>
</dbReference>
<dbReference type="Proteomes" id="UP000502996">
    <property type="component" value="Chromosome"/>
</dbReference>
<dbReference type="EMBL" id="CP049257">
    <property type="protein sequence ID" value="QIG43486.1"/>
    <property type="molecule type" value="Genomic_DNA"/>
</dbReference>
<dbReference type="InterPro" id="IPR000836">
    <property type="entry name" value="PRTase_dom"/>
</dbReference>
<keyword evidence="4 7" id="KW-0328">Glycosyltransferase</keyword>
<comment type="function">
    <text evidence="4">Regulates the transcription of the pyrimidine nucleotide (pyr) operon in response to exogenous pyrimidines.</text>
</comment>
<dbReference type="SUPFAM" id="SSF53271">
    <property type="entry name" value="PRTase-like"/>
    <property type="match status" value="1"/>
</dbReference>
<dbReference type="Gene3D" id="3.40.50.2020">
    <property type="match status" value="1"/>
</dbReference>
<comment type="function">
    <text evidence="4">Also displays a weak uracil phosphoribosyltransferase activity which is not physiologically significant.</text>
</comment>
<keyword evidence="4 7" id="KW-0808">Transferase</keyword>
<evidence type="ECO:0000256" key="4">
    <source>
        <dbReference type="HAMAP-Rule" id="MF_01219"/>
    </source>
</evidence>
<gene>
    <name evidence="4 7" type="primary">pyrR</name>
    <name evidence="7" type="ORF">G5V58_12555</name>
</gene>
<keyword evidence="2 4" id="KW-0805">Transcription regulation</keyword>
<dbReference type="InterPro" id="IPR023050">
    <property type="entry name" value="PyrR"/>
</dbReference>
<proteinExistence type="inferred from homology"/>
<keyword evidence="3 4" id="KW-0804">Transcription</keyword>
<dbReference type="PANTHER" id="PTHR11608:SF0">
    <property type="entry name" value="BIFUNCTIONAL PROTEIN PYRR"/>
    <property type="match status" value="1"/>
</dbReference>
<dbReference type="Pfam" id="PF00156">
    <property type="entry name" value="Pribosyltran"/>
    <property type="match status" value="1"/>
</dbReference>
<dbReference type="GO" id="GO:0006355">
    <property type="term" value="P:regulation of DNA-templated transcription"/>
    <property type="evidence" value="ECO:0007669"/>
    <property type="project" value="UniProtKB-UniRule"/>
</dbReference>
<dbReference type="FunFam" id="3.40.50.2020:FF:000020">
    <property type="entry name" value="Bifunctional protein PyrR"/>
    <property type="match status" value="1"/>
</dbReference>
<dbReference type="InterPro" id="IPR050137">
    <property type="entry name" value="PyrR_bifunctional"/>
</dbReference>
<dbReference type="PANTHER" id="PTHR11608">
    <property type="entry name" value="BIFUNCTIONAL PROTEIN PYRR"/>
    <property type="match status" value="1"/>
</dbReference>
<keyword evidence="8" id="KW-1185">Reference proteome</keyword>
<dbReference type="NCBIfam" id="NF003547">
    <property type="entry name" value="PRK05205.1-3"/>
    <property type="match status" value="1"/>
</dbReference>